<name>A0A9Q8SCF8_9PEZI</name>
<sequence>SSVCRLSLRIPGLLSSKKTRNFLKLHTLPPRVPKGQHDNHHCNAVTTWSWSQLELLLLVPPFPHQTASQRTASEMHHGSLTGRLPRSPGGTPSPVPRGQSPSLRPISSPTRF</sequence>
<gene>
    <name evidence="2" type="ORF">CLUP02_01499</name>
</gene>
<evidence type="ECO:0000313" key="2">
    <source>
        <dbReference type="EMBL" id="UQC74847.1"/>
    </source>
</evidence>
<proteinExistence type="predicted"/>
<feature type="non-terminal residue" evidence="2">
    <location>
        <position position="1"/>
    </location>
</feature>
<protein>
    <submittedName>
        <fullName evidence="2">Uncharacterized protein</fullName>
    </submittedName>
</protein>
<dbReference type="Proteomes" id="UP000830671">
    <property type="component" value="Chromosome 1"/>
</dbReference>
<dbReference type="EMBL" id="CP019471">
    <property type="protein sequence ID" value="UQC74847.1"/>
    <property type="molecule type" value="Genomic_DNA"/>
</dbReference>
<reference evidence="2" key="1">
    <citation type="journal article" date="2021" name="Mol. Plant Microbe Interact.">
        <title>Complete Genome Sequence of the Plant-Pathogenic Fungus Colletotrichum lupini.</title>
        <authorList>
            <person name="Baroncelli R."/>
            <person name="Pensec F."/>
            <person name="Da Lio D."/>
            <person name="Boufleur T."/>
            <person name="Vicente I."/>
            <person name="Sarrocco S."/>
            <person name="Picot A."/>
            <person name="Baraldi E."/>
            <person name="Sukno S."/>
            <person name="Thon M."/>
            <person name="Le Floch G."/>
        </authorList>
    </citation>
    <scope>NUCLEOTIDE SEQUENCE</scope>
    <source>
        <strain evidence="2">IMI 504893</strain>
    </source>
</reference>
<feature type="compositionally biased region" description="Polar residues" evidence="1">
    <location>
        <begin position="99"/>
        <end position="112"/>
    </location>
</feature>
<evidence type="ECO:0000313" key="3">
    <source>
        <dbReference type="Proteomes" id="UP000830671"/>
    </source>
</evidence>
<dbReference type="RefSeq" id="XP_049136496.1">
    <property type="nucleotide sequence ID" value="XM_049280539.1"/>
</dbReference>
<dbReference type="AlphaFoldDB" id="A0A9Q8SCF8"/>
<dbReference type="GeneID" id="73335549"/>
<keyword evidence="3" id="KW-1185">Reference proteome</keyword>
<accession>A0A9Q8SCF8</accession>
<organism evidence="2 3">
    <name type="scientific">Colletotrichum lupini</name>
    <dbReference type="NCBI Taxonomy" id="145971"/>
    <lineage>
        <taxon>Eukaryota</taxon>
        <taxon>Fungi</taxon>
        <taxon>Dikarya</taxon>
        <taxon>Ascomycota</taxon>
        <taxon>Pezizomycotina</taxon>
        <taxon>Sordariomycetes</taxon>
        <taxon>Hypocreomycetidae</taxon>
        <taxon>Glomerellales</taxon>
        <taxon>Glomerellaceae</taxon>
        <taxon>Colletotrichum</taxon>
        <taxon>Colletotrichum acutatum species complex</taxon>
    </lineage>
</organism>
<dbReference type="KEGG" id="clup:CLUP02_01499"/>
<feature type="region of interest" description="Disordered" evidence="1">
    <location>
        <begin position="65"/>
        <end position="112"/>
    </location>
</feature>
<evidence type="ECO:0000256" key="1">
    <source>
        <dbReference type="SAM" id="MobiDB-lite"/>
    </source>
</evidence>